<evidence type="ECO:0000313" key="3">
    <source>
        <dbReference type="WBParaSite" id="maker-unitig_8735-snap-gene-0.0-mRNA-1"/>
    </source>
</evidence>
<evidence type="ECO:0000313" key="2">
    <source>
        <dbReference type="Proteomes" id="UP000095280"/>
    </source>
</evidence>
<proteinExistence type="predicted"/>
<sequence>MQRKRRWLWLLFTIRFLMRCIMLSLAKVHSSMIAKLSVSDAQNLSSSILCSEWGSQRDATMDTKCATCTKAVLALSGHSIHRSAALPAAWCAARGSGWSHTSSTAFTAGMWQLASSSCERLAACPPRQTVAHST</sequence>
<feature type="chain" id="PRO_5009318788" evidence="1">
    <location>
        <begin position="27"/>
        <end position="134"/>
    </location>
</feature>
<dbReference type="WBParaSite" id="maker-unitig_8735-snap-gene-0.0-mRNA-1">
    <property type="protein sequence ID" value="maker-unitig_8735-snap-gene-0.0-mRNA-1"/>
    <property type="gene ID" value="maker-unitig_8735-snap-gene-0.0"/>
</dbReference>
<dbReference type="AlphaFoldDB" id="A0A1I8FT53"/>
<reference evidence="3" key="1">
    <citation type="submission" date="2016-11" db="UniProtKB">
        <authorList>
            <consortium name="WormBaseParasite"/>
        </authorList>
    </citation>
    <scope>IDENTIFICATION</scope>
</reference>
<organism evidence="2 3">
    <name type="scientific">Macrostomum lignano</name>
    <dbReference type="NCBI Taxonomy" id="282301"/>
    <lineage>
        <taxon>Eukaryota</taxon>
        <taxon>Metazoa</taxon>
        <taxon>Spiralia</taxon>
        <taxon>Lophotrochozoa</taxon>
        <taxon>Platyhelminthes</taxon>
        <taxon>Rhabditophora</taxon>
        <taxon>Macrostomorpha</taxon>
        <taxon>Macrostomida</taxon>
        <taxon>Macrostomidae</taxon>
        <taxon>Macrostomum</taxon>
    </lineage>
</organism>
<feature type="signal peptide" evidence="1">
    <location>
        <begin position="1"/>
        <end position="26"/>
    </location>
</feature>
<keyword evidence="2" id="KW-1185">Reference proteome</keyword>
<name>A0A1I8FT53_9PLAT</name>
<dbReference type="Proteomes" id="UP000095280">
    <property type="component" value="Unplaced"/>
</dbReference>
<protein>
    <submittedName>
        <fullName evidence="3">Secreted protein</fullName>
    </submittedName>
</protein>
<evidence type="ECO:0000256" key="1">
    <source>
        <dbReference type="SAM" id="SignalP"/>
    </source>
</evidence>
<keyword evidence="1" id="KW-0732">Signal</keyword>
<accession>A0A1I8FT53</accession>